<evidence type="ECO:0000313" key="2">
    <source>
        <dbReference type="EMBL" id="MPM07885.1"/>
    </source>
</evidence>
<comment type="caution">
    <text evidence="2">The sequence shown here is derived from an EMBL/GenBank/DDBJ whole genome shotgun (WGS) entry which is preliminary data.</text>
</comment>
<keyword evidence="1" id="KW-1133">Transmembrane helix</keyword>
<accession>A0A644WVD6</accession>
<proteinExistence type="predicted"/>
<protein>
    <submittedName>
        <fullName evidence="2">Uncharacterized protein</fullName>
    </submittedName>
</protein>
<dbReference type="AlphaFoldDB" id="A0A644WVD6"/>
<evidence type="ECO:0000256" key="1">
    <source>
        <dbReference type="SAM" id="Phobius"/>
    </source>
</evidence>
<gene>
    <name evidence="2" type="ORF">SDC9_54194</name>
</gene>
<reference evidence="2" key="1">
    <citation type="submission" date="2019-08" db="EMBL/GenBank/DDBJ databases">
        <authorList>
            <person name="Kucharzyk K."/>
            <person name="Murdoch R.W."/>
            <person name="Higgins S."/>
            <person name="Loffler F."/>
        </authorList>
    </citation>
    <scope>NUCLEOTIDE SEQUENCE</scope>
</reference>
<name>A0A644WVD6_9ZZZZ</name>
<feature type="transmembrane region" description="Helical" evidence="1">
    <location>
        <begin position="34"/>
        <end position="53"/>
    </location>
</feature>
<organism evidence="2">
    <name type="scientific">bioreactor metagenome</name>
    <dbReference type="NCBI Taxonomy" id="1076179"/>
    <lineage>
        <taxon>unclassified sequences</taxon>
        <taxon>metagenomes</taxon>
        <taxon>ecological metagenomes</taxon>
    </lineage>
</organism>
<dbReference type="EMBL" id="VSSQ01001386">
    <property type="protein sequence ID" value="MPM07885.1"/>
    <property type="molecule type" value="Genomic_DNA"/>
</dbReference>
<keyword evidence="1" id="KW-0812">Transmembrane</keyword>
<sequence length="58" mass="5969">MKPNTEANAAVPLSFLASPTATPTANNKGKLPNIISPMFFIIVNIAVTAGIVTKDISG</sequence>
<keyword evidence="1" id="KW-0472">Membrane</keyword>